<organism evidence="4">
    <name type="scientific">Mesocestoides corti</name>
    <name type="common">Flatworm</name>
    <dbReference type="NCBI Taxonomy" id="53468"/>
    <lineage>
        <taxon>Eukaryota</taxon>
        <taxon>Metazoa</taxon>
        <taxon>Spiralia</taxon>
        <taxon>Lophotrochozoa</taxon>
        <taxon>Platyhelminthes</taxon>
        <taxon>Cestoda</taxon>
        <taxon>Eucestoda</taxon>
        <taxon>Cyclophyllidea</taxon>
        <taxon>Mesocestoididae</taxon>
        <taxon>Mesocestoides</taxon>
    </lineage>
</organism>
<evidence type="ECO:0000256" key="2">
    <source>
        <dbReference type="ARBA" id="ARBA00022737"/>
    </source>
</evidence>
<dbReference type="AlphaFoldDB" id="A0A5K3FRT4"/>
<dbReference type="Gene3D" id="3.30.710.10">
    <property type="entry name" value="Potassium Channel Kv1.1, Chain A"/>
    <property type="match status" value="1"/>
</dbReference>
<protein>
    <submittedName>
        <fullName evidence="4">BTB domain-containing protein</fullName>
    </submittedName>
</protein>
<evidence type="ECO:0000256" key="1">
    <source>
        <dbReference type="ARBA" id="ARBA00022441"/>
    </source>
</evidence>
<accession>A0A5K3FRT4</accession>
<dbReference type="Pfam" id="PF07707">
    <property type="entry name" value="BACK"/>
    <property type="match status" value="1"/>
</dbReference>
<dbReference type="Gene3D" id="1.25.40.420">
    <property type="match status" value="1"/>
</dbReference>
<dbReference type="WBParaSite" id="MCU_010833-RA">
    <property type="protein sequence ID" value="MCU_010833-RA"/>
    <property type="gene ID" value="MCU_010833"/>
</dbReference>
<dbReference type="InterPro" id="IPR011333">
    <property type="entry name" value="SKP1/BTB/POZ_sf"/>
</dbReference>
<proteinExistence type="predicted"/>
<dbReference type="PANTHER" id="PTHR45632:SF3">
    <property type="entry name" value="KELCH-LIKE PROTEIN 32"/>
    <property type="match status" value="1"/>
</dbReference>
<dbReference type="PANTHER" id="PTHR45632">
    <property type="entry name" value="LD33804P"/>
    <property type="match status" value="1"/>
</dbReference>
<name>A0A5K3FRT4_MESCO</name>
<keyword evidence="2" id="KW-0677">Repeat</keyword>
<dbReference type="SUPFAM" id="SSF54695">
    <property type="entry name" value="POZ domain"/>
    <property type="match status" value="1"/>
</dbReference>
<dbReference type="InterPro" id="IPR000210">
    <property type="entry name" value="BTB/POZ_dom"/>
</dbReference>
<feature type="domain" description="BTB" evidence="3">
    <location>
        <begin position="32"/>
        <end position="96"/>
    </location>
</feature>
<dbReference type="Pfam" id="PF00651">
    <property type="entry name" value="BTB"/>
    <property type="match status" value="1"/>
</dbReference>
<reference evidence="4" key="1">
    <citation type="submission" date="2019-11" db="UniProtKB">
        <authorList>
            <consortium name="WormBaseParasite"/>
        </authorList>
    </citation>
    <scope>IDENTIFICATION</scope>
</reference>
<keyword evidence="1" id="KW-0880">Kelch repeat</keyword>
<dbReference type="InterPro" id="IPR011705">
    <property type="entry name" value="BACK"/>
</dbReference>
<dbReference type="PROSITE" id="PS50097">
    <property type="entry name" value="BTB"/>
    <property type="match status" value="1"/>
</dbReference>
<evidence type="ECO:0000259" key="3">
    <source>
        <dbReference type="PROSITE" id="PS50097"/>
    </source>
</evidence>
<sequence>MALEDKWTFTEQSASILPFGLFEKLRHRKKLLDFRISSKDGREVRANRFLLAMRFPRISDNVTAEDRALMEWKRFNADIVEAAVTFAYTGRVEITMTNVANLFLLSINLGCSTLTSGCIEFLRPRLSEDNVETFWFIANATMNSDLMGICVPVIADNFDGFTARPQFHMSTAAEYLASMLKDDRLNHVPEDAKLGAIAKWVEVATTEEGEECQIDCLKNLVESIDLKRVSLEVCVKFCSSNVMMNFPEECRQLIFDEWMVAKKSSRLAARETFKDYVIAYETPSNSPQMLSFRSIFKEDPGVNFNFHMESRQNCAVIFFNGEFAYYAKFCVFKTIFI</sequence>
<evidence type="ECO:0000313" key="4">
    <source>
        <dbReference type="WBParaSite" id="MCU_010833-RA"/>
    </source>
</evidence>